<dbReference type="PATRIC" id="fig|38300.4.peg.3178"/>
<proteinExistence type="predicted"/>
<evidence type="ECO:0000313" key="2">
    <source>
        <dbReference type="Proteomes" id="UP000060513"/>
    </source>
</evidence>
<accession>A0A0M4DRL2</accession>
<gene>
    <name evidence="1" type="ORF">SPRI_3019</name>
</gene>
<dbReference type="OMA" id="IEGACHA"/>
<evidence type="ECO:0000313" key="1">
    <source>
        <dbReference type="EMBL" id="ALC21325.1"/>
    </source>
</evidence>
<dbReference type="Proteomes" id="UP000060513">
    <property type="component" value="Chromosome"/>
</dbReference>
<dbReference type="AlphaFoldDB" id="A0A0M4DRL2"/>
<protein>
    <submittedName>
        <fullName evidence="1">Uncharacterized protein</fullName>
    </submittedName>
</protein>
<organism evidence="1">
    <name type="scientific">Streptomyces pristinaespiralis</name>
    <dbReference type="NCBI Taxonomy" id="38300"/>
    <lineage>
        <taxon>Bacteria</taxon>
        <taxon>Bacillati</taxon>
        <taxon>Actinomycetota</taxon>
        <taxon>Actinomycetes</taxon>
        <taxon>Kitasatosporales</taxon>
        <taxon>Streptomycetaceae</taxon>
        <taxon>Streptomyces</taxon>
    </lineage>
</organism>
<reference evidence="1 2" key="1">
    <citation type="submission" date="2015-08" db="EMBL/GenBank/DDBJ databases">
        <title>Genome sequence of the pristinamycin over-producing bacterium Streptomyces pristinaespiralis HCCB10218.</title>
        <authorList>
            <person name="Tian J."/>
            <person name="Yang J."/>
            <person name="Li L."/>
            <person name="Ruan L."/>
            <person name="Wei W."/>
            <person name="Zheng G."/>
            <person name="Wei Z."/>
            <person name="Yang S."/>
            <person name="Ge M."/>
            <person name="Jiang W."/>
            <person name="Lu Y."/>
        </authorList>
    </citation>
    <scope>NUCLEOTIDE SEQUENCE [LARGE SCALE GENOMIC DNA]</scope>
    <source>
        <strain evidence="1 2">HCCB 10218</strain>
    </source>
</reference>
<dbReference type="EMBL" id="CP011340">
    <property type="protein sequence ID" value="ALC21325.1"/>
    <property type="molecule type" value="Genomic_DNA"/>
</dbReference>
<name>A0A0M4DRL2_STRPR</name>
<dbReference type="KEGG" id="spri:SPRI_3019"/>
<sequence>MTDTVNQPDWRDDETLSAQIRAMTRQQRHQAAYLALRRLQAPLLDIAMPVEWGVDSAALTSVLREGATRLDGEVNEDLGHAIAELCSAPLFESEIEPEFAESFQLEVINGWLMLGESLGEMSEVQTDRAISLAREMAVYLDSYMDGSLTVVEGDELRERYLARVADNLRVYGLGYFGTRNLEIEGACHAAIIAVSASEDLLGSAVGHQLEATCDEYSSQISSALRAFTQ</sequence>